<evidence type="ECO:0000256" key="5">
    <source>
        <dbReference type="SAM" id="SignalP"/>
    </source>
</evidence>
<dbReference type="Pfam" id="PF13088">
    <property type="entry name" value="BNR_2"/>
    <property type="match status" value="1"/>
</dbReference>
<dbReference type="OrthoDB" id="7294637at2"/>
<evidence type="ECO:0000256" key="4">
    <source>
        <dbReference type="SAM" id="MobiDB-lite"/>
    </source>
</evidence>
<dbReference type="Gene3D" id="2.120.10.10">
    <property type="match status" value="1"/>
</dbReference>
<dbReference type="GO" id="GO:0005737">
    <property type="term" value="C:cytoplasm"/>
    <property type="evidence" value="ECO:0007669"/>
    <property type="project" value="TreeGrafter"/>
</dbReference>
<dbReference type="GO" id="GO:0016020">
    <property type="term" value="C:membrane"/>
    <property type="evidence" value="ECO:0007669"/>
    <property type="project" value="TreeGrafter"/>
</dbReference>
<dbReference type="GO" id="GO:0009313">
    <property type="term" value="P:oligosaccharide catabolic process"/>
    <property type="evidence" value="ECO:0007669"/>
    <property type="project" value="TreeGrafter"/>
</dbReference>
<dbReference type="SUPFAM" id="SSF50939">
    <property type="entry name" value="Sialidases"/>
    <property type="match status" value="1"/>
</dbReference>
<evidence type="ECO:0000256" key="3">
    <source>
        <dbReference type="ARBA" id="ARBA00012733"/>
    </source>
</evidence>
<organism evidence="7 8">
    <name type="scientific">Urbifossiella limnaea</name>
    <dbReference type="NCBI Taxonomy" id="2528023"/>
    <lineage>
        <taxon>Bacteria</taxon>
        <taxon>Pseudomonadati</taxon>
        <taxon>Planctomycetota</taxon>
        <taxon>Planctomycetia</taxon>
        <taxon>Gemmatales</taxon>
        <taxon>Gemmataceae</taxon>
        <taxon>Urbifossiella</taxon>
    </lineage>
</organism>
<evidence type="ECO:0000313" key="8">
    <source>
        <dbReference type="Proteomes" id="UP000319576"/>
    </source>
</evidence>
<sequence length="397" mass="42741" precursor="true">MSRALLLALLGTAAAAVAADPPPAQLDLFESRTGGYALYRIPGVVVTAKGSVLVYCEARKSERGDWGHIDLLVRRSADRGKTFDPPAPLPTAPGPHRRNPLAEKQKLGKEGEVTYNNPVMIADRDGSVHLLFCVEYMRCFYSRSTDDGRTWAAPREITSAFDAFRPEYAWQVLATGPGHGIQLKSGRLVVPVWLSLGTGGHAHRPSVTTTVVSDDGGATWTRGDIAVPNTAEWVNPNEATVAEMPDGRVMLNARTESKANRRVVTVSPDGATKWSPPAFDAALPEPICFGSLLSLPGPRPLLVFSNPDTLEKTGGKAVPGQGRDRKNVSLRVSADAGKTWGKAKVVEPGWSAYSDLAPAPDGGAYLFYERARTEGATELRYGRLTLAHLPAAWLRPD</sequence>
<evidence type="ECO:0000256" key="2">
    <source>
        <dbReference type="ARBA" id="ARBA00009348"/>
    </source>
</evidence>
<protein>
    <recommendedName>
        <fullName evidence="3">exo-alpha-sialidase</fullName>
        <ecNumber evidence="3">3.2.1.18</ecNumber>
    </recommendedName>
</protein>
<dbReference type="AlphaFoldDB" id="A0A517XYE3"/>
<reference evidence="7 8" key="1">
    <citation type="submission" date="2019-02" db="EMBL/GenBank/DDBJ databases">
        <title>Deep-cultivation of Planctomycetes and their phenomic and genomic characterization uncovers novel biology.</title>
        <authorList>
            <person name="Wiegand S."/>
            <person name="Jogler M."/>
            <person name="Boedeker C."/>
            <person name="Pinto D."/>
            <person name="Vollmers J."/>
            <person name="Rivas-Marin E."/>
            <person name="Kohn T."/>
            <person name="Peeters S.H."/>
            <person name="Heuer A."/>
            <person name="Rast P."/>
            <person name="Oberbeckmann S."/>
            <person name="Bunk B."/>
            <person name="Jeske O."/>
            <person name="Meyerdierks A."/>
            <person name="Storesund J.E."/>
            <person name="Kallscheuer N."/>
            <person name="Luecker S."/>
            <person name="Lage O.M."/>
            <person name="Pohl T."/>
            <person name="Merkel B.J."/>
            <person name="Hornburger P."/>
            <person name="Mueller R.-W."/>
            <person name="Bruemmer F."/>
            <person name="Labrenz M."/>
            <person name="Spormann A.M."/>
            <person name="Op den Camp H."/>
            <person name="Overmann J."/>
            <person name="Amann R."/>
            <person name="Jetten M.S.M."/>
            <person name="Mascher T."/>
            <person name="Medema M.H."/>
            <person name="Devos D.P."/>
            <person name="Kaster A.-K."/>
            <person name="Ovreas L."/>
            <person name="Rohde M."/>
            <person name="Galperin M.Y."/>
            <person name="Jogler C."/>
        </authorList>
    </citation>
    <scope>NUCLEOTIDE SEQUENCE [LARGE SCALE GENOMIC DNA]</scope>
    <source>
        <strain evidence="7 8">ETA_A1</strain>
    </source>
</reference>
<evidence type="ECO:0000256" key="1">
    <source>
        <dbReference type="ARBA" id="ARBA00000427"/>
    </source>
</evidence>
<gene>
    <name evidence="7" type="primary">nedA</name>
    <name evidence="7" type="ORF">ETAA1_45180</name>
</gene>
<dbReference type="Proteomes" id="UP000319576">
    <property type="component" value="Chromosome"/>
</dbReference>
<proteinExistence type="inferred from homology"/>
<dbReference type="InterPro" id="IPR011040">
    <property type="entry name" value="Sialidase"/>
</dbReference>
<feature type="chain" id="PRO_5021958784" description="exo-alpha-sialidase" evidence="5">
    <location>
        <begin position="19"/>
        <end position="397"/>
    </location>
</feature>
<name>A0A517XYE3_9BACT</name>
<dbReference type="CDD" id="cd15482">
    <property type="entry name" value="Sialidase_non-viral"/>
    <property type="match status" value="1"/>
</dbReference>
<comment type="catalytic activity">
    <reaction evidence="1">
        <text>Hydrolysis of alpha-(2-&gt;3)-, alpha-(2-&gt;6)-, alpha-(2-&gt;8)- glycosidic linkages of terminal sialic acid residues in oligosaccharides, glycoproteins, glycolipids, colominic acid and synthetic substrates.</text>
        <dbReference type="EC" id="3.2.1.18"/>
    </reaction>
</comment>
<keyword evidence="7" id="KW-0326">Glycosidase</keyword>
<dbReference type="EC" id="3.2.1.18" evidence="3"/>
<accession>A0A517XYE3</accession>
<keyword evidence="7" id="KW-0378">Hydrolase</keyword>
<dbReference type="InterPro" id="IPR026856">
    <property type="entry name" value="Sialidase_fam"/>
</dbReference>
<dbReference type="EMBL" id="CP036273">
    <property type="protein sequence ID" value="QDU22536.1"/>
    <property type="molecule type" value="Genomic_DNA"/>
</dbReference>
<dbReference type="GO" id="GO:0006689">
    <property type="term" value="P:ganglioside catabolic process"/>
    <property type="evidence" value="ECO:0007669"/>
    <property type="project" value="TreeGrafter"/>
</dbReference>
<comment type="similarity">
    <text evidence="2">Belongs to the glycosyl hydrolase 33 family.</text>
</comment>
<feature type="signal peptide" evidence="5">
    <location>
        <begin position="1"/>
        <end position="18"/>
    </location>
</feature>
<dbReference type="GO" id="GO:0004308">
    <property type="term" value="F:exo-alpha-sialidase activity"/>
    <property type="evidence" value="ECO:0007669"/>
    <property type="project" value="UniProtKB-EC"/>
</dbReference>
<feature type="region of interest" description="Disordered" evidence="4">
    <location>
        <begin position="79"/>
        <end position="100"/>
    </location>
</feature>
<dbReference type="InterPro" id="IPR036278">
    <property type="entry name" value="Sialidase_sf"/>
</dbReference>
<evidence type="ECO:0000313" key="7">
    <source>
        <dbReference type="EMBL" id="QDU22536.1"/>
    </source>
</evidence>
<dbReference type="PANTHER" id="PTHR10628:SF30">
    <property type="entry name" value="EXO-ALPHA-SIALIDASE"/>
    <property type="match status" value="1"/>
</dbReference>
<dbReference type="RefSeq" id="WP_145242349.1">
    <property type="nucleotide sequence ID" value="NZ_CP036273.1"/>
</dbReference>
<dbReference type="PANTHER" id="PTHR10628">
    <property type="entry name" value="SIALIDASE"/>
    <property type="match status" value="1"/>
</dbReference>
<evidence type="ECO:0000259" key="6">
    <source>
        <dbReference type="Pfam" id="PF13088"/>
    </source>
</evidence>
<feature type="domain" description="Sialidase" evidence="6">
    <location>
        <begin position="110"/>
        <end position="362"/>
    </location>
</feature>
<keyword evidence="8" id="KW-1185">Reference proteome</keyword>
<keyword evidence="5" id="KW-0732">Signal</keyword>
<dbReference type="KEGG" id="uli:ETAA1_45180"/>